<dbReference type="Proteomes" id="UP000789366">
    <property type="component" value="Unassembled WGS sequence"/>
</dbReference>
<dbReference type="EMBL" id="CAJVPW010004686">
    <property type="protein sequence ID" value="CAG8543919.1"/>
    <property type="molecule type" value="Genomic_DNA"/>
</dbReference>
<reference evidence="1" key="1">
    <citation type="submission" date="2021-06" db="EMBL/GenBank/DDBJ databases">
        <authorList>
            <person name="Kallberg Y."/>
            <person name="Tangrot J."/>
            <person name="Rosling A."/>
        </authorList>
    </citation>
    <scope>NUCLEOTIDE SEQUENCE</scope>
    <source>
        <strain evidence="1">28 12/20/2015</strain>
    </source>
</reference>
<protein>
    <submittedName>
        <fullName evidence="1">5375_t:CDS:1</fullName>
    </submittedName>
</protein>
<proteinExistence type="predicted"/>
<name>A0ACA9LST2_9GLOM</name>
<feature type="non-terminal residue" evidence="1">
    <location>
        <position position="170"/>
    </location>
</feature>
<evidence type="ECO:0000313" key="2">
    <source>
        <dbReference type="Proteomes" id="UP000789366"/>
    </source>
</evidence>
<gene>
    <name evidence="1" type="ORF">SPELUC_LOCUS4920</name>
</gene>
<sequence length="170" mass="19359">MKRKRDKNGTTDDPSKETVHNIPSLSSQDEIIEQLLNRLTATTPIMTQVLYQTSAFEIESTTSKSIEYSNYIRERVKVILELIEELVSELELIKTDQQIIDESVITVYTLRVDSVAEQAYQCINLVNNELISPWYLKENDVYSVASGINMNARLVIEKTDVVEKKVGVTS</sequence>
<comment type="caution">
    <text evidence="1">The sequence shown here is derived from an EMBL/GenBank/DDBJ whole genome shotgun (WGS) entry which is preliminary data.</text>
</comment>
<organism evidence="1 2">
    <name type="scientific">Cetraspora pellucida</name>
    <dbReference type="NCBI Taxonomy" id="1433469"/>
    <lineage>
        <taxon>Eukaryota</taxon>
        <taxon>Fungi</taxon>
        <taxon>Fungi incertae sedis</taxon>
        <taxon>Mucoromycota</taxon>
        <taxon>Glomeromycotina</taxon>
        <taxon>Glomeromycetes</taxon>
        <taxon>Diversisporales</taxon>
        <taxon>Gigasporaceae</taxon>
        <taxon>Cetraspora</taxon>
    </lineage>
</organism>
<evidence type="ECO:0000313" key="1">
    <source>
        <dbReference type="EMBL" id="CAG8543919.1"/>
    </source>
</evidence>
<accession>A0ACA9LST2</accession>
<keyword evidence="2" id="KW-1185">Reference proteome</keyword>